<dbReference type="AlphaFoldDB" id="A0A2A8D1P4"/>
<gene>
    <name evidence="1" type="ORF">CRI94_00090</name>
</gene>
<keyword evidence="2" id="KW-1185">Reference proteome</keyword>
<evidence type="ECO:0000313" key="2">
    <source>
        <dbReference type="Proteomes" id="UP000220102"/>
    </source>
</evidence>
<dbReference type="Proteomes" id="UP000220102">
    <property type="component" value="Unassembled WGS sequence"/>
</dbReference>
<proteinExistence type="predicted"/>
<dbReference type="EMBL" id="PDEQ01000001">
    <property type="protein sequence ID" value="PEN14733.1"/>
    <property type="molecule type" value="Genomic_DNA"/>
</dbReference>
<organism evidence="1 2">
    <name type="scientific">Longibacter salinarum</name>
    <dbReference type="NCBI Taxonomy" id="1850348"/>
    <lineage>
        <taxon>Bacteria</taxon>
        <taxon>Pseudomonadati</taxon>
        <taxon>Rhodothermota</taxon>
        <taxon>Rhodothermia</taxon>
        <taxon>Rhodothermales</taxon>
        <taxon>Salisaetaceae</taxon>
        <taxon>Longibacter</taxon>
    </lineage>
</organism>
<sequence>MSREDAKALHGRLRQFEESFENTEADGEITLSLDEFRTVRNCLELTLKELGEKEYLYRSGQKYQVAENVLAEFSRILAEIETGKF</sequence>
<name>A0A2A8D1P4_9BACT</name>
<comment type="caution">
    <text evidence="1">The sequence shown here is derived from an EMBL/GenBank/DDBJ whole genome shotgun (WGS) entry which is preliminary data.</text>
</comment>
<accession>A0A2A8D1P4</accession>
<evidence type="ECO:0000313" key="1">
    <source>
        <dbReference type="EMBL" id="PEN14733.1"/>
    </source>
</evidence>
<protein>
    <submittedName>
        <fullName evidence="1">Uncharacterized protein</fullName>
    </submittedName>
</protein>
<reference evidence="1 2" key="1">
    <citation type="submission" date="2017-10" db="EMBL/GenBank/DDBJ databases">
        <title>Draft genome of Longibacter Salinarum.</title>
        <authorList>
            <person name="Goh K.M."/>
            <person name="Shamsir M.S."/>
            <person name="Lim S.W."/>
        </authorList>
    </citation>
    <scope>NUCLEOTIDE SEQUENCE [LARGE SCALE GENOMIC DNA]</scope>
    <source>
        <strain evidence="1 2">KCTC 52045</strain>
    </source>
</reference>